<feature type="transmembrane region" description="Helical" evidence="1">
    <location>
        <begin position="347"/>
        <end position="371"/>
    </location>
</feature>
<proteinExistence type="predicted"/>
<reference evidence="2 3" key="1">
    <citation type="submission" date="2021-03" db="EMBL/GenBank/DDBJ databases">
        <title>The first data on the complete genome of the tetrodotoxin-producing bacterium.</title>
        <authorList>
            <person name="Melnikova D.I."/>
            <person name="Nijland R."/>
            <person name="Magarlamov T.Y."/>
        </authorList>
    </citation>
    <scope>NUCLEOTIDE SEQUENCE [LARGE SCALE GENOMIC DNA]</scope>
    <source>
        <strain evidence="2 3">1839</strain>
    </source>
</reference>
<dbReference type="RefSeq" id="WP_214475976.1">
    <property type="nucleotide sequence ID" value="NZ_CP071709.1"/>
</dbReference>
<keyword evidence="3" id="KW-1185">Reference proteome</keyword>
<keyword evidence="1" id="KW-0812">Transmembrane</keyword>
<evidence type="ECO:0000256" key="1">
    <source>
        <dbReference type="SAM" id="Phobius"/>
    </source>
</evidence>
<dbReference type="Pfam" id="PF13346">
    <property type="entry name" value="ABC2_membrane_5"/>
    <property type="match status" value="1"/>
</dbReference>
<gene>
    <name evidence="2" type="ORF">J1899_19145</name>
</gene>
<name>A0ABX8FBY6_9BACI</name>
<protein>
    <submittedName>
        <fullName evidence="2">ABC transporter permease</fullName>
    </submittedName>
</protein>
<feature type="transmembrane region" description="Helical" evidence="1">
    <location>
        <begin position="87"/>
        <end position="107"/>
    </location>
</feature>
<keyword evidence="1" id="KW-1133">Transmembrane helix</keyword>
<feature type="transmembrane region" description="Helical" evidence="1">
    <location>
        <begin position="437"/>
        <end position="458"/>
    </location>
</feature>
<feature type="transmembrane region" description="Helical" evidence="1">
    <location>
        <begin position="21"/>
        <end position="42"/>
    </location>
</feature>
<feature type="transmembrane region" description="Helical" evidence="1">
    <location>
        <begin position="506"/>
        <end position="527"/>
    </location>
</feature>
<feature type="transmembrane region" description="Helical" evidence="1">
    <location>
        <begin position="465"/>
        <end position="486"/>
    </location>
</feature>
<dbReference type="EMBL" id="CP071709">
    <property type="protein sequence ID" value="QVY61057.1"/>
    <property type="molecule type" value="Genomic_DNA"/>
</dbReference>
<organism evidence="2 3">
    <name type="scientific">Cytobacillus gottheilii</name>
    <dbReference type="NCBI Taxonomy" id="859144"/>
    <lineage>
        <taxon>Bacteria</taxon>
        <taxon>Bacillati</taxon>
        <taxon>Bacillota</taxon>
        <taxon>Bacilli</taxon>
        <taxon>Bacillales</taxon>
        <taxon>Bacillaceae</taxon>
        <taxon>Cytobacillus</taxon>
    </lineage>
</organism>
<accession>A0ABX8FBY6</accession>
<feature type="transmembrane region" description="Helical" evidence="1">
    <location>
        <begin position="127"/>
        <end position="154"/>
    </location>
</feature>
<sequence>MKNRLFQHTGQLVLFLLKRDRFVIPIWIMGILFFTYSVAAVFPDLYQTAEERQSIAATMNNPAIIAMVGPGYGLDNYTPGAMMAHQMLLFTAIAAAIMSILLVTRHLRADEEEGRIELIRSFPVGRLANISASFIVLTFVNVALALIIGFGLAVMKIESMDLKGSLLYGAAIGAGGFIFTGLTAIFNQLTQNARSALGLSFSALGGFYLLRALGDIDQSGLSWFSPFGYVTGTKVYVENDWLPIFAAAGIGLFFAGAAFYLQSIRDLDTGFLPAGKGRKKANKTFLSPIGLTFRLQRTGFICWTAGMFILGISYGAVLGDLESFFQDVDLMKNMLVPVEGYTLTEQFLPMLLSVMAMMGTIPVLMSVLKLAGEEKKGRAENIYSLAISRNRYLWSYIFLALISALFMLLAMAIGLWFAAAAVMEEPFQLSTIFKGAFAFLPALLLMISISVLLVGISAKYGALTWIYLLYSFIVVYLGNLLQFPDWMNKLSPYGYIPKIPVESMDYPAAIMMTIIAALIMVTGTFFYNKRDISG</sequence>
<evidence type="ECO:0000313" key="2">
    <source>
        <dbReference type="EMBL" id="QVY61057.1"/>
    </source>
</evidence>
<feature type="transmembrane region" description="Helical" evidence="1">
    <location>
        <begin position="166"/>
        <end position="189"/>
    </location>
</feature>
<dbReference type="Proteomes" id="UP000679247">
    <property type="component" value="Chromosome"/>
</dbReference>
<evidence type="ECO:0000313" key="3">
    <source>
        <dbReference type="Proteomes" id="UP000679247"/>
    </source>
</evidence>
<feature type="transmembrane region" description="Helical" evidence="1">
    <location>
        <begin position="196"/>
        <end position="214"/>
    </location>
</feature>
<feature type="transmembrane region" description="Helical" evidence="1">
    <location>
        <begin position="300"/>
        <end position="319"/>
    </location>
</feature>
<keyword evidence="1" id="KW-0472">Membrane</keyword>
<feature type="transmembrane region" description="Helical" evidence="1">
    <location>
        <begin position="392"/>
        <end position="417"/>
    </location>
</feature>
<dbReference type="InterPro" id="IPR025699">
    <property type="entry name" value="ABC2_memb-like"/>
</dbReference>
<feature type="transmembrane region" description="Helical" evidence="1">
    <location>
        <begin position="241"/>
        <end position="261"/>
    </location>
</feature>